<sequence>MNTSSAPVVNDIEVPSPPDDAIQAIRFNPAVAGMPILLAAGSWDCTIRIWQVNESGTVEPKAMQNVGAPILSIDWTDDGSKIFIAGADKRAQVWDLASNQLAVVGQHDEPISTCHWITSPNYNCLMTGGWDKTLRFWDMRQLPQQNSLGTIQLPDKVFCADMVFPMGAVALANRQVKLFKLDNSPQEVKTDESPLKYQSRCISIFRNKQNNQPNGYALGSIEGRVAIQYVEPSTPKDNFTFKCHRSPELINNFQEIYPVNDVTFHPQHYTLATIGSDGRYSFWDKDARTKLKTSDAFPLPLTKCHIHGSGNIFAYAVGYDWSRGHEGNLPGGANKIFLHACAEDMKPRPKNT</sequence>
<keyword evidence="1 3" id="KW-0853">WD repeat</keyword>
<keyword evidence="2" id="KW-0677">Repeat</keyword>
<dbReference type="Gene3D" id="2.130.10.10">
    <property type="entry name" value="YVTN repeat-like/Quinoprotein amine dehydrogenase"/>
    <property type="match status" value="1"/>
</dbReference>
<dbReference type="PROSITE" id="PS00678">
    <property type="entry name" value="WD_REPEATS_1"/>
    <property type="match status" value="2"/>
</dbReference>
<evidence type="ECO:0000256" key="2">
    <source>
        <dbReference type="ARBA" id="ARBA00022737"/>
    </source>
</evidence>
<dbReference type="SUPFAM" id="SSF50978">
    <property type="entry name" value="WD40 repeat-like"/>
    <property type="match status" value="1"/>
</dbReference>
<dbReference type="InterPro" id="IPR020472">
    <property type="entry name" value="WD40_PAC1"/>
</dbReference>
<dbReference type="SMART" id="SM00320">
    <property type="entry name" value="WD40"/>
    <property type="match status" value="4"/>
</dbReference>
<evidence type="ECO:0000256" key="3">
    <source>
        <dbReference type="PROSITE-ProRule" id="PRU00221"/>
    </source>
</evidence>
<proteinExistence type="predicted"/>
<dbReference type="PRINTS" id="PR00320">
    <property type="entry name" value="GPROTEINBRPT"/>
</dbReference>
<protein>
    <submittedName>
        <fullName evidence="5">mRNA export factor</fullName>
    </submittedName>
</protein>
<accession>A0A914C5F4</accession>
<feature type="repeat" description="WD" evidence="3">
    <location>
        <begin position="63"/>
        <end position="104"/>
    </location>
</feature>
<dbReference type="AlphaFoldDB" id="A0A914C5F4"/>
<organism evidence="4 5">
    <name type="scientific">Acrobeloides nanus</name>
    <dbReference type="NCBI Taxonomy" id="290746"/>
    <lineage>
        <taxon>Eukaryota</taxon>
        <taxon>Metazoa</taxon>
        <taxon>Ecdysozoa</taxon>
        <taxon>Nematoda</taxon>
        <taxon>Chromadorea</taxon>
        <taxon>Rhabditida</taxon>
        <taxon>Tylenchina</taxon>
        <taxon>Cephalobomorpha</taxon>
        <taxon>Cephaloboidea</taxon>
        <taxon>Cephalobidae</taxon>
        <taxon>Acrobeloides</taxon>
    </lineage>
</organism>
<dbReference type="WBParaSite" id="ACRNAN_Path_335.g1287.t1">
    <property type="protein sequence ID" value="ACRNAN_Path_335.g1287.t1"/>
    <property type="gene ID" value="ACRNAN_Path_335.g1287"/>
</dbReference>
<evidence type="ECO:0000313" key="4">
    <source>
        <dbReference type="Proteomes" id="UP000887540"/>
    </source>
</evidence>
<dbReference type="Pfam" id="PF00400">
    <property type="entry name" value="WD40"/>
    <property type="match status" value="3"/>
</dbReference>
<dbReference type="InterPro" id="IPR019775">
    <property type="entry name" value="WD40_repeat_CS"/>
</dbReference>
<dbReference type="PROSITE" id="PS50082">
    <property type="entry name" value="WD_REPEATS_2"/>
    <property type="match status" value="2"/>
</dbReference>
<name>A0A914C5F4_9BILA</name>
<keyword evidence="4" id="KW-1185">Reference proteome</keyword>
<dbReference type="InterPro" id="IPR001680">
    <property type="entry name" value="WD40_rpt"/>
</dbReference>
<evidence type="ECO:0000313" key="5">
    <source>
        <dbReference type="WBParaSite" id="ACRNAN_Path_335.g1287.t1"/>
    </source>
</evidence>
<dbReference type="InterPro" id="IPR015943">
    <property type="entry name" value="WD40/YVTN_repeat-like_dom_sf"/>
</dbReference>
<evidence type="ECO:0000256" key="1">
    <source>
        <dbReference type="ARBA" id="ARBA00022574"/>
    </source>
</evidence>
<feature type="repeat" description="WD" evidence="3">
    <location>
        <begin position="119"/>
        <end position="147"/>
    </location>
</feature>
<reference evidence="5" key="1">
    <citation type="submission" date="2022-11" db="UniProtKB">
        <authorList>
            <consortium name="WormBaseParasite"/>
        </authorList>
    </citation>
    <scope>IDENTIFICATION</scope>
</reference>
<dbReference type="PANTHER" id="PTHR10971">
    <property type="entry name" value="MRNA EXPORT FACTOR AND BUB3"/>
    <property type="match status" value="1"/>
</dbReference>
<dbReference type="Proteomes" id="UP000887540">
    <property type="component" value="Unplaced"/>
</dbReference>
<dbReference type="InterPro" id="IPR036322">
    <property type="entry name" value="WD40_repeat_dom_sf"/>
</dbReference>